<feature type="domain" description="DNA methylase adenine-specific" evidence="9">
    <location>
        <begin position="1"/>
        <end position="206"/>
    </location>
</feature>
<dbReference type="PRINTS" id="PR00507">
    <property type="entry name" value="N12N6MTFRASE"/>
</dbReference>
<comment type="caution">
    <text evidence="10">The sequence shown here is derived from an EMBL/GenBank/DDBJ whole genome shotgun (WGS) entry which is preliminary data.</text>
</comment>
<dbReference type="PANTHER" id="PTHR42933">
    <property type="entry name" value="SLR6095 PROTEIN"/>
    <property type="match status" value="1"/>
</dbReference>
<keyword evidence="6" id="KW-0680">Restriction system</keyword>
<dbReference type="Pfam" id="PF02384">
    <property type="entry name" value="N6_Mtase"/>
    <property type="match status" value="1"/>
</dbReference>
<evidence type="ECO:0000256" key="7">
    <source>
        <dbReference type="ARBA" id="ARBA00047942"/>
    </source>
</evidence>
<evidence type="ECO:0000256" key="2">
    <source>
        <dbReference type="ARBA" id="ARBA00011900"/>
    </source>
</evidence>
<feature type="region of interest" description="Disordered" evidence="8">
    <location>
        <begin position="421"/>
        <end position="442"/>
    </location>
</feature>
<accession>A0A540VN14</accession>
<dbReference type="EMBL" id="VIFK01000282">
    <property type="protein sequence ID" value="TQE98096.1"/>
    <property type="molecule type" value="Genomic_DNA"/>
</dbReference>
<dbReference type="InterPro" id="IPR029063">
    <property type="entry name" value="SAM-dependent_MTases_sf"/>
</dbReference>
<comment type="similarity">
    <text evidence="1">Belongs to the N(4)/N(6)-methyltransferase family.</text>
</comment>
<keyword evidence="3 10" id="KW-0489">Methyltransferase</keyword>
<evidence type="ECO:0000256" key="1">
    <source>
        <dbReference type="ARBA" id="ARBA00006594"/>
    </source>
</evidence>
<keyword evidence="4" id="KW-0808">Transferase</keyword>
<feature type="compositionally biased region" description="Acidic residues" evidence="8">
    <location>
        <begin position="425"/>
        <end position="434"/>
    </location>
</feature>
<dbReference type="AlphaFoldDB" id="A0A540VN14"/>
<dbReference type="GO" id="GO:0009307">
    <property type="term" value="P:DNA restriction-modification system"/>
    <property type="evidence" value="ECO:0007669"/>
    <property type="project" value="UniProtKB-KW"/>
</dbReference>
<gene>
    <name evidence="10" type="ORF">FKY71_15630</name>
</gene>
<evidence type="ECO:0000313" key="10">
    <source>
        <dbReference type="EMBL" id="TQE98096.1"/>
    </source>
</evidence>
<dbReference type="Proteomes" id="UP000315400">
    <property type="component" value="Unassembled WGS sequence"/>
</dbReference>
<evidence type="ECO:0000256" key="3">
    <source>
        <dbReference type="ARBA" id="ARBA00022603"/>
    </source>
</evidence>
<dbReference type="GO" id="GO:0032259">
    <property type="term" value="P:methylation"/>
    <property type="evidence" value="ECO:0007669"/>
    <property type="project" value="UniProtKB-KW"/>
</dbReference>
<dbReference type="GO" id="GO:0003677">
    <property type="term" value="F:DNA binding"/>
    <property type="evidence" value="ECO:0007669"/>
    <property type="project" value="InterPro"/>
</dbReference>
<feature type="non-terminal residue" evidence="10">
    <location>
        <position position="1"/>
    </location>
</feature>
<dbReference type="PANTHER" id="PTHR42933:SF3">
    <property type="entry name" value="TYPE I RESTRICTION ENZYME MJAVIII METHYLASE SUBUNIT"/>
    <property type="match status" value="1"/>
</dbReference>
<evidence type="ECO:0000259" key="9">
    <source>
        <dbReference type="Pfam" id="PF02384"/>
    </source>
</evidence>
<evidence type="ECO:0000256" key="4">
    <source>
        <dbReference type="ARBA" id="ARBA00022679"/>
    </source>
</evidence>
<organism evidence="10 11">
    <name type="scientific">Spiribacter salinus</name>
    <dbReference type="NCBI Taxonomy" id="1335746"/>
    <lineage>
        <taxon>Bacteria</taxon>
        <taxon>Pseudomonadati</taxon>
        <taxon>Pseudomonadota</taxon>
        <taxon>Gammaproteobacteria</taxon>
        <taxon>Chromatiales</taxon>
        <taxon>Ectothiorhodospiraceae</taxon>
        <taxon>Spiribacter</taxon>
    </lineage>
</organism>
<sequence>TLGEPQHVEGGERMHFDRILTNPPFSLPYGPSDNASQKEWQPKFAERFAYGSVPLGSKKADLMFLQHMVASLKADGMLATVMPHGVLFRGGDEKRIRAGMIDDDLIEAVIGLAPNLFYGTGIPACILVLRAKGAKPPERQGQVLFINADQEYAEGRAQDYLMPEHIEQIVSTFDRYEAVDGFSAHVSTAGLRDNDYNLNIRRYADNAPPPEPQDVRAHLKGGVPVAETRAQHALFNAHGLDPMALFTPRAGDEDYVDFPDTFTDKAELKPAIEANDGVQAQEAALRQAFETWWTEHSPSIAALANTQGTNGKHLSRLREELLDSFRTALLPVGMLETAAVRGIIAGFWDQTKNDFRTLQARGAKGVIDGWRTSITTALEDNQNKGSPLDHKLVSFLLSDFVGELERLRGLKAELDSKIRAAEAQSDGDEAEAGDDAPTATELKDWKQARTQANKKLKTQQASFEAQLNEAVDALDEPAAAHLLLQILHDDMVALLQRYVLQQRRAVVAAFETWWEKYKVTLTNIEAERDAAARELRGFLKELGYA</sequence>
<evidence type="ECO:0000256" key="6">
    <source>
        <dbReference type="ARBA" id="ARBA00022747"/>
    </source>
</evidence>
<evidence type="ECO:0000256" key="5">
    <source>
        <dbReference type="ARBA" id="ARBA00022691"/>
    </source>
</evidence>
<dbReference type="InterPro" id="IPR051537">
    <property type="entry name" value="DNA_Adenine_Mtase"/>
</dbReference>
<evidence type="ECO:0000313" key="11">
    <source>
        <dbReference type="Proteomes" id="UP000315400"/>
    </source>
</evidence>
<evidence type="ECO:0000256" key="8">
    <source>
        <dbReference type="SAM" id="MobiDB-lite"/>
    </source>
</evidence>
<dbReference type="InterPro" id="IPR002052">
    <property type="entry name" value="DNA_methylase_N6_adenine_CS"/>
</dbReference>
<dbReference type="Gene3D" id="3.40.50.150">
    <property type="entry name" value="Vaccinia Virus protein VP39"/>
    <property type="match status" value="1"/>
</dbReference>
<dbReference type="GO" id="GO:0008170">
    <property type="term" value="F:N-methyltransferase activity"/>
    <property type="evidence" value="ECO:0007669"/>
    <property type="project" value="InterPro"/>
</dbReference>
<reference evidence="10 11" key="1">
    <citation type="submission" date="2019-06" db="EMBL/GenBank/DDBJ databases">
        <title>Metagenome assembled Genome of Spiribacter salinus SL48-SHIP from the microbial mat of Salt Lake 48 (Novosibirsk region, Russia).</title>
        <authorList>
            <person name="Shipova A."/>
            <person name="Rozanov A.S."/>
            <person name="Bryanskaya A.V."/>
            <person name="Peltek S.E."/>
        </authorList>
    </citation>
    <scope>NUCLEOTIDE SEQUENCE [LARGE SCALE GENOMIC DNA]</scope>
    <source>
        <strain evidence="10">SL48-SHIP-2</strain>
    </source>
</reference>
<dbReference type="InterPro" id="IPR003356">
    <property type="entry name" value="DNA_methylase_A-5"/>
</dbReference>
<protein>
    <recommendedName>
        <fullName evidence="2">site-specific DNA-methyltransferase (adenine-specific)</fullName>
        <ecNumber evidence="2">2.1.1.72</ecNumber>
    </recommendedName>
</protein>
<dbReference type="PROSITE" id="PS00092">
    <property type="entry name" value="N6_MTASE"/>
    <property type="match status" value="1"/>
</dbReference>
<keyword evidence="5" id="KW-0949">S-adenosyl-L-methionine</keyword>
<comment type="catalytic activity">
    <reaction evidence="7">
        <text>a 2'-deoxyadenosine in DNA + S-adenosyl-L-methionine = an N(6)-methyl-2'-deoxyadenosine in DNA + S-adenosyl-L-homocysteine + H(+)</text>
        <dbReference type="Rhea" id="RHEA:15197"/>
        <dbReference type="Rhea" id="RHEA-COMP:12418"/>
        <dbReference type="Rhea" id="RHEA-COMP:12419"/>
        <dbReference type="ChEBI" id="CHEBI:15378"/>
        <dbReference type="ChEBI" id="CHEBI:57856"/>
        <dbReference type="ChEBI" id="CHEBI:59789"/>
        <dbReference type="ChEBI" id="CHEBI:90615"/>
        <dbReference type="ChEBI" id="CHEBI:90616"/>
        <dbReference type="EC" id="2.1.1.72"/>
    </reaction>
</comment>
<proteinExistence type="inferred from homology"/>
<dbReference type="SUPFAM" id="SSF53335">
    <property type="entry name" value="S-adenosyl-L-methionine-dependent methyltransferases"/>
    <property type="match status" value="1"/>
</dbReference>
<dbReference type="GO" id="GO:0009007">
    <property type="term" value="F:site-specific DNA-methyltransferase (adenine-specific) activity"/>
    <property type="evidence" value="ECO:0007669"/>
    <property type="project" value="UniProtKB-EC"/>
</dbReference>
<dbReference type="EC" id="2.1.1.72" evidence="2"/>
<name>A0A540VN14_9GAMM</name>